<dbReference type="RefSeq" id="WP_036155101.1">
    <property type="nucleotide sequence ID" value="NZ_AVCX01000005.1"/>
</dbReference>
<evidence type="ECO:0000313" key="3">
    <source>
        <dbReference type="Proteomes" id="UP000030437"/>
    </source>
</evidence>
<evidence type="ECO:0000313" key="2">
    <source>
        <dbReference type="EMBL" id="KGR84422.1"/>
    </source>
</evidence>
<dbReference type="STRING" id="1220589.CD32_12595"/>
<feature type="domain" description="Knr4/Smi1-like" evidence="1">
    <location>
        <begin position="15"/>
        <end position="125"/>
    </location>
</feature>
<accession>A0A0A3JBM1</accession>
<name>A0A0A3JBM1_9BACI</name>
<protein>
    <recommendedName>
        <fullName evidence="1">Knr4/Smi1-like domain-containing protein</fullName>
    </recommendedName>
</protein>
<proteinExistence type="predicted"/>
<organism evidence="2 3">
    <name type="scientific">Lysinibacillus odysseyi 34hs-1 = NBRC 100172</name>
    <dbReference type="NCBI Taxonomy" id="1220589"/>
    <lineage>
        <taxon>Bacteria</taxon>
        <taxon>Bacillati</taxon>
        <taxon>Bacillota</taxon>
        <taxon>Bacilli</taxon>
        <taxon>Bacillales</taxon>
        <taxon>Bacillaceae</taxon>
        <taxon>Lysinibacillus</taxon>
    </lineage>
</organism>
<dbReference type="SMART" id="SM00860">
    <property type="entry name" value="SMI1_KNR4"/>
    <property type="match status" value="1"/>
</dbReference>
<dbReference type="Gene3D" id="3.40.1580.10">
    <property type="entry name" value="SMI1/KNR4-like"/>
    <property type="match status" value="1"/>
</dbReference>
<comment type="caution">
    <text evidence="2">The sequence shown here is derived from an EMBL/GenBank/DDBJ whole genome shotgun (WGS) entry which is preliminary data.</text>
</comment>
<dbReference type="OrthoDB" id="1739659at2"/>
<dbReference type="Proteomes" id="UP000030437">
    <property type="component" value="Unassembled WGS sequence"/>
</dbReference>
<evidence type="ECO:0000259" key="1">
    <source>
        <dbReference type="SMART" id="SM00860"/>
    </source>
</evidence>
<dbReference type="SUPFAM" id="SSF160631">
    <property type="entry name" value="SMI1/KNR4-like"/>
    <property type="match status" value="1"/>
</dbReference>
<gene>
    <name evidence="2" type="ORF">CD32_12595</name>
</gene>
<dbReference type="EMBL" id="JPVP01000056">
    <property type="protein sequence ID" value="KGR84422.1"/>
    <property type="molecule type" value="Genomic_DNA"/>
</dbReference>
<reference evidence="2 3" key="1">
    <citation type="submission" date="2014-02" db="EMBL/GenBank/DDBJ databases">
        <title>Draft genome sequence of Lysinibacillus odysseyi NBRC 100172.</title>
        <authorList>
            <person name="Zhang F."/>
            <person name="Wang G."/>
            <person name="Zhang L."/>
        </authorList>
    </citation>
    <scope>NUCLEOTIDE SEQUENCE [LARGE SCALE GENOMIC DNA]</scope>
    <source>
        <strain evidence="2 3">NBRC 100172</strain>
    </source>
</reference>
<dbReference type="Pfam" id="PF09346">
    <property type="entry name" value="SMI1_KNR4"/>
    <property type="match status" value="1"/>
</dbReference>
<dbReference type="InterPro" id="IPR018958">
    <property type="entry name" value="Knr4/Smi1-like_dom"/>
</dbReference>
<keyword evidence="3" id="KW-1185">Reference proteome</keyword>
<dbReference type="InterPro" id="IPR037883">
    <property type="entry name" value="Knr4/Smi1-like_sf"/>
</dbReference>
<dbReference type="AlphaFoldDB" id="A0A0A3JBM1"/>
<dbReference type="eggNOG" id="ENOG5030JXE">
    <property type="taxonomic scope" value="Bacteria"/>
</dbReference>
<sequence>MIDLSGIAGLTKNGAASEADIHEVESRLCINLPDDYKELLRHTNGLSIDSGIFIYGTEDILERNETWEVDKYAPGTIAVGDDGGGNVFLMHTQQNKKEVLVVDSGDMNPNHAEVITPDFSKWVNDGFIDVSDEKLLVDMPEHCKIVLVNAPSEGLKDLVKIKTILGIKISPADLLKASKNLPYTLIESYPYGKAKKLIEKLGPVAEVLKIEEDR</sequence>